<comment type="caution">
    <text evidence="3">The sequence shown here is derived from an EMBL/GenBank/DDBJ whole genome shotgun (WGS) entry which is preliminary data.</text>
</comment>
<dbReference type="AlphaFoldDB" id="A0A6D2JRE0"/>
<organism evidence="3 4">
    <name type="scientific">Microthlaspi erraticum</name>
    <dbReference type="NCBI Taxonomy" id="1685480"/>
    <lineage>
        <taxon>Eukaryota</taxon>
        <taxon>Viridiplantae</taxon>
        <taxon>Streptophyta</taxon>
        <taxon>Embryophyta</taxon>
        <taxon>Tracheophyta</taxon>
        <taxon>Spermatophyta</taxon>
        <taxon>Magnoliopsida</taxon>
        <taxon>eudicotyledons</taxon>
        <taxon>Gunneridae</taxon>
        <taxon>Pentapetalae</taxon>
        <taxon>rosids</taxon>
        <taxon>malvids</taxon>
        <taxon>Brassicales</taxon>
        <taxon>Brassicaceae</taxon>
        <taxon>Coluteocarpeae</taxon>
        <taxon>Microthlaspi</taxon>
    </lineage>
</organism>
<feature type="domain" description="ETS" evidence="1">
    <location>
        <begin position="302"/>
        <end position="382"/>
    </location>
</feature>
<dbReference type="InterPro" id="IPR032675">
    <property type="entry name" value="LRR_dom_sf"/>
</dbReference>
<reference evidence="3" key="1">
    <citation type="submission" date="2020-01" db="EMBL/GenBank/DDBJ databases">
        <authorList>
            <person name="Mishra B."/>
        </authorList>
    </citation>
    <scope>NUCLEOTIDE SEQUENCE [LARGE SCALE GENOMIC DNA]</scope>
</reference>
<dbReference type="Proteomes" id="UP000467841">
    <property type="component" value="Unassembled WGS sequence"/>
</dbReference>
<dbReference type="PROSITE" id="PS50061">
    <property type="entry name" value="ETS_DOMAIN_3"/>
    <property type="match status" value="1"/>
</dbReference>
<dbReference type="Gene3D" id="3.80.10.10">
    <property type="entry name" value="Ribonuclease Inhibitor"/>
    <property type="match status" value="2"/>
</dbReference>
<dbReference type="InterPro" id="IPR053781">
    <property type="entry name" value="F-box_AtFBL13-like"/>
</dbReference>
<dbReference type="PANTHER" id="PTHR31900:SF34">
    <property type="entry name" value="EMB|CAB62440.1-RELATED"/>
    <property type="match status" value="1"/>
</dbReference>
<proteinExistence type="predicted"/>
<feature type="domain" description="F-box" evidence="2">
    <location>
        <begin position="429"/>
        <end position="465"/>
    </location>
</feature>
<dbReference type="SMART" id="SM00579">
    <property type="entry name" value="FBD"/>
    <property type="match status" value="2"/>
</dbReference>
<dbReference type="InterPro" id="IPR036047">
    <property type="entry name" value="F-box-like_dom_sf"/>
</dbReference>
<keyword evidence="4" id="KW-1185">Reference proteome</keyword>
<dbReference type="OrthoDB" id="1107553at2759"/>
<dbReference type="InterPro" id="IPR006566">
    <property type="entry name" value="FBD"/>
</dbReference>
<sequence length="818" mass="92679">MCDPVLNEDKISELPEALLLQILSLLETKDVVATSVLSKGWRFLWKMVPSLKFTCPHEGVVERFSDYVCKTLLSQQAPVLQSLRLEVCCGYKGSSMDIGVPIGIAFGIHVREFVLEVRSLQGLFSFPRGLYNCETLETLKLRGNILVNVPSPACLKSLRTLHLERVIYKDHKSVVNLFKGCSRLENLLVTGSSGDVKTFPVDVPSLQRLSIESVGVKLHVKAPCLKYLRIRGYIDSEHIRIGNTPELEEAYIDISGTIYEHTIRSFTSAKRLFLRSYKSITDPTASSIFYRLVYWELDIDQPEWWNLLIPMLNGSSNLQDLKLVGPCYEEEEEDAVAYKKKWSQPKDVPERLLPQLKTLVWSYYKGQQEEEKEVVKYIFRNACFLKKATFTNLLGSVEELESVAKASHSCQLVSKIGGESLRNRGALNEDMISQLPEALLLKILSLVPTEEVVATGVLSKRWRSLWKTLPSLKFTCPNDALDEFSYDVCKILLSHQAPVLQRLHLEIFSVDGSSSDIDILIGVAFGLHVREFVLDVEYFKESSFTFPRSMYNCQTLETLKLSGSILIDVPFPVCLKSLKTLTLDRVDYKDDESVVNLLSGCSRLENLEVMQYYSVLGVKTFTIDVPSLRRLSILVECRVGEVYVIKAPSLKYLSVEGSIYYESLLIGSTPELEEGNICMYGVMPEYIPRSLTSVKRLFLSSSGKLCLQYNGSPKLQVLKLTGITIEAVGVAYEKWEQPKNVPECLLLHLQTLVWTFREGQLKEDKEVVKYIIRNANHLTNATFTYFGRGFDSEKRHALLEELENVVKASSNSCRLVFK</sequence>
<evidence type="ECO:0000313" key="4">
    <source>
        <dbReference type="Proteomes" id="UP000467841"/>
    </source>
</evidence>
<dbReference type="Pfam" id="PF08387">
    <property type="entry name" value="FBD"/>
    <property type="match status" value="2"/>
</dbReference>
<accession>A0A6D2JRE0</accession>
<dbReference type="InterPro" id="IPR000418">
    <property type="entry name" value="Ets_dom"/>
</dbReference>
<dbReference type="InterPro" id="IPR055411">
    <property type="entry name" value="LRR_FXL15/At3g58940/PEG3-like"/>
</dbReference>
<evidence type="ECO:0000259" key="1">
    <source>
        <dbReference type="PROSITE" id="PS50061"/>
    </source>
</evidence>
<dbReference type="Pfam" id="PF24758">
    <property type="entry name" value="LRR_At5g56370"/>
    <property type="match status" value="2"/>
</dbReference>
<dbReference type="InterPro" id="IPR001810">
    <property type="entry name" value="F-box_dom"/>
</dbReference>
<name>A0A6D2JRE0_9BRAS</name>
<dbReference type="GO" id="GO:0003700">
    <property type="term" value="F:DNA-binding transcription factor activity"/>
    <property type="evidence" value="ECO:0007669"/>
    <property type="project" value="InterPro"/>
</dbReference>
<dbReference type="InterPro" id="IPR050232">
    <property type="entry name" value="FBL13/AtMIF1-like"/>
</dbReference>
<feature type="domain" description="F-box" evidence="2">
    <location>
        <begin position="8"/>
        <end position="44"/>
    </location>
</feature>
<dbReference type="SUPFAM" id="SSF52047">
    <property type="entry name" value="RNI-like"/>
    <property type="match status" value="1"/>
</dbReference>
<dbReference type="CDD" id="cd22160">
    <property type="entry name" value="F-box_AtFBL13-like"/>
    <property type="match status" value="1"/>
</dbReference>
<dbReference type="PROSITE" id="PS50181">
    <property type="entry name" value="FBOX"/>
    <property type="match status" value="2"/>
</dbReference>
<evidence type="ECO:0000313" key="3">
    <source>
        <dbReference type="EMBL" id="CAA7042375.1"/>
    </source>
</evidence>
<dbReference type="Pfam" id="PF00646">
    <property type="entry name" value="F-box"/>
    <property type="match status" value="2"/>
</dbReference>
<dbReference type="SMART" id="SM00256">
    <property type="entry name" value="FBOX"/>
    <property type="match status" value="2"/>
</dbReference>
<dbReference type="Gene3D" id="1.20.1280.50">
    <property type="match status" value="2"/>
</dbReference>
<dbReference type="EMBL" id="CACVBM020001268">
    <property type="protein sequence ID" value="CAA7042375.1"/>
    <property type="molecule type" value="Genomic_DNA"/>
</dbReference>
<dbReference type="GO" id="GO:0043565">
    <property type="term" value="F:sequence-specific DNA binding"/>
    <property type="evidence" value="ECO:0007669"/>
    <property type="project" value="InterPro"/>
</dbReference>
<dbReference type="PANTHER" id="PTHR31900">
    <property type="entry name" value="F-BOX/RNI SUPERFAMILY PROTEIN-RELATED"/>
    <property type="match status" value="1"/>
</dbReference>
<gene>
    <name evidence="3" type="ORF">MERR_LOCUS29610</name>
</gene>
<evidence type="ECO:0008006" key="5">
    <source>
        <dbReference type="Google" id="ProtNLM"/>
    </source>
</evidence>
<protein>
    <recommendedName>
        <fullName evidence="5">F-box domain-containing protein</fullName>
    </recommendedName>
</protein>
<dbReference type="SUPFAM" id="SSF81383">
    <property type="entry name" value="F-box domain"/>
    <property type="match status" value="2"/>
</dbReference>
<evidence type="ECO:0000259" key="2">
    <source>
        <dbReference type="PROSITE" id="PS50181"/>
    </source>
</evidence>
<dbReference type="SUPFAM" id="SSF52058">
    <property type="entry name" value="L domain-like"/>
    <property type="match status" value="1"/>
</dbReference>